<dbReference type="Pfam" id="PF00085">
    <property type="entry name" value="Thioredoxin"/>
    <property type="match status" value="1"/>
</dbReference>
<dbReference type="PANTHER" id="PTHR45663">
    <property type="entry name" value="GEO12009P1"/>
    <property type="match status" value="1"/>
</dbReference>
<evidence type="ECO:0000313" key="10">
    <source>
        <dbReference type="Proteomes" id="UP000708576"/>
    </source>
</evidence>
<organism evidence="9 10">
    <name type="scientific">Carboxylicivirga linearis</name>
    <dbReference type="NCBI Taxonomy" id="1628157"/>
    <lineage>
        <taxon>Bacteria</taxon>
        <taxon>Pseudomonadati</taxon>
        <taxon>Bacteroidota</taxon>
        <taxon>Bacteroidia</taxon>
        <taxon>Marinilabiliales</taxon>
        <taxon>Marinilabiliaceae</taxon>
        <taxon>Carboxylicivirga</taxon>
    </lineage>
</organism>
<proteinExistence type="inferred from homology"/>
<evidence type="ECO:0000259" key="8">
    <source>
        <dbReference type="PROSITE" id="PS51352"/>
    </source>
</evidence>
<comment type="caution">
    <text evidence="9">The sequence shown here is derived from an EMBL/GenBank/DDBJ whole genome shotgun (WGS) entry which is preliminary data.</text>
</comment>
<evidence type="ECO:0000256" key="1">
    <source>
        <dbReference type="ARBA" id="ARBA00008987"/>
    </source>
</evidence>
<dbReference type="SUPFAM" id="SSF52833">
    <property type="entry name" value="Thioredoxin-like"/>
    <property type="match status" value="1"/>
</dbReference>
<comment type="similarity">
    <text evidence="1">Belongs to the thioredoxin family.</text>
</comment>
<evidence type="ECO:0000256" key="7">
    <source>
        <dbReference type="SAM" id="SignalP"/>
    </source>
</evidence>
<dbReference type="PRINTS" id="PR00421">
    <property type="entry name" value="THIOREDOXIN"/>
</dbReference>
<sequence>MQKFKYPLILGILLVSAVTFAITSKSSNTNIDTTTASTSEEEEGGVIYLSAQSFKEYVFDYEKNQTWKYEGKVPAILDFYADWCGPCKMLSPVLKDLQKEYDGKIQVYKIDTEKERELAATFGIRSLPTIVFVPLEGDPQAAMGFRPKADMEEMIKEILKVEK</sequence>
<keyword evidence="7" id="KW-0732">Signal</keyword>
<keyword evidence="2" id="KW-0813">Transport</keyword>
<evidence type="ECO:0000256" key="5">
    <source>
        <dbReference type="ARBA" id="ARBA00023284"/>
    </source>
</evidence>
<feature type="signal peptide" evidence="7">
    <location>
        <begin position="1"/>
        <end position="21"/>
    </location>
</feature>
<dbReference type="InterPro" id="IPR013766">
    <property type="entry name" value="Thioredoxin_domain"/>
</dbReference>
<gene>
    <name evidence="9" type="primary">trxA</name>
    <name evidence="9" type="ORF">KEM10_16645</name>
</gene>
<name>A0ABS5JYK2_9BACT</name>
<keyword evidence="4" id="KW-1015">Disulfide bond</keyword>
<evidence type="ECO:0000256" key="4">
    <source>
        <dbReference type="ARBA" id="ARBA00023157"/>
    </source>
</evidence>
<reference evidence="9 10" key="1">
    <citation type="journal article" date="2015" name="Int. J. Syst. Evol. Microbiol.">
        <title>Carboxylicivirga linearis sp. nov., isolated from a sea cucumber culture pond.</title>
        <authorList>
            <person name="Wang F.Q."/>
            <person name="Zhou Y.X."/>
            <person name="Lin X.Z."/>
            <person name="Chen G.J."/>
            <person name="Du Z.J."/>
        </authorList>
    </citation>
    <scope>NUCLEOTIDE SEQUENCE [LARGE SCALE GENOMIC DNA]</scope>
    <source>
        <strain evidence="9 10">FB218</strain>
    </source>
</reference>
<keyword evidence="5" id="KW-0676">Redox-active center</keyword>
<dbReference type="InterPro" id="IPR005746">
    <property type="entry name" value="Thioredoxin"/>
</dbReference>
<evidence type="ECO:0000256" key="6">
    <source>
        <dbReference type="NCBIfam" id="TIGR01068"/>
    </source>
</evidence>
<keyword evidence="3" id="KW-0249">Electron transport</keyword>
<evidence type="ECO:0000256" key="3">
    <source>
        <dbReference type="ARBA" id="ARBA00022982"/>
    </source>
</evidence>
<dbReference type="PROSITE" id="PS00194">
    <property type="entry name" value="THIOREDOXIN_1"/>
    <property type="match status" value="1"/>
</dbReference>
<dbReference type="Gene3D" id="3.40.30.10">
    <property type="entry name" value="Glutaredoxin"/>
    <property type="match status" value="1"/>
</dbReference>
<accession>A0ABS5JYK2</accession>
<dbReference type="PANTHER" id="PTHR45663:SF11">
    <property type="entry name" value="GEO12009P1"/>
    <property type="match status" value="1"/>
</dbReference>
<dbReference type="PROSITE" id="PS51352">
    <property type="entry name" value="THIOREDOXIN_2"/>
    <property type="match status" value="1"/>
</dbReference>
<feature type="chain" id="PRO_5046739202" description="Thioredoxin" evidence="7">
    <location>
        <begin position="22"/>
        <end position="163"/>
    </location>
</feature>
<dbReference type="InterPro" id="IPR017937">
    <property type="entry name" value="Thioredoxin_CS"/>
</dbReference>
<dbReference type="RefSeq" id="WP_212217158.1">
    <property type="nucleotide sequence ID" value="NZ_JAGUCO010000016.1"/>
</dbReference>
<evidence type="ECO:0000313" key="9">
    <source>
        <dbReference type="EMBL" id="MBS2099919.1"/>
    </source>
</evidence>
<feature type="domain" description="Thioredoxin" evidence="8">
    <location>
        <begin position="28"/>
        <end position="160"/>
    </location>
</feature>
<dbReference type="CDD" id="cd02947">
    <property type="entry name" value="TRX_family"/>
    <property type="match status" value="1"/>
</dbReference>
<evidence type="ECO:0000256" key="2">
    <source>
        <dbReference type="ARBA" id="ARBA00022448"/>
    </source>
</evidence>
<dbReference type="InterPro" id="IPR036249">
    <property type="entry name" value="Thioredoxin-like_sf"/>
</dbReference>
<dbReference type="NCBIfam" id="TIGR01068">
    <property type="entry name" value="thioredoxin"/>
    <property type="match status" value="1"/>
</dbReference>
<protein>
    <recommendedName>
        <fullName evidence="6">Thioredoxin</fullName>
    </recommendedName>
</protein>
<dbReference type="EMBL" id="JAGUCO010000016">
    <property type="protein sequence ID" value="MBS2099919.1"/>
    <property type="molecule type" value="Genomic_DNA"/>
</dbReference>
<dbReference type="Proteomes" id="UP000708576">
    <property type="component" value="Unassembled WGS sequence"/>
</dbReference>
<keyword evidence="10" id="KW-1185">Reference proteome</keyword>